<comment type="caution">
    <text evidence="5">The sequence shown here is derived from an EMBL/GenBank/DDBJ whole genome shotgun (WGS) entry which is preliminary data.</text>
</comment>
<evidence type="ECO:0000313" key="5">
    <source>
        <dbReference type="EMBL" id="RRS05840.1"/>
    </source>
</evidence>
<dbReference type="Gene3D" id="3.30.70.270">
    <property type="match status" value="1"/>
</dbReference>
<feature type="transmembrane region" description="Helical" evidence="3">
    <location>
        <begin position="109"/>
        <end position="126"/>
    </location>
</feature>
<evidence type="ECO:0000259" key="4">
    <source>
        <dbReference type="PROSITE" id="PS50887"/>
    </source>
</evidence>
<evidence type="ECO:0000256" key="3">
    <source>
        <dbReference type="SAM" id="Phobius"/>
    </source>
</evidence>
<dbReference type="InterPro" id="IPR029787">
    <property type="entry name" value="Nucleotide_cyclase"/>
</dbReference>
<dbReference type="GO" id="GO:0052621">
    <property type="term" value="F:diguanylate cyclase activity"/>
    <property type="evidence" value="ECO:0007669"/>
    <property type="project" value="UniProtKB-EC"/>
</dbReference>
<dbReference type="Pfam" id="PF00990">
    <property type="entry name" value="GGDEF"/>
    <property type="match status" value="1"/>
</dbReference>
<dbReference type="InterPro" id="IPR050469">
    <property type="entry name" value="Diguanylate_Cyclase"/>
</dbReference>
<dbReference type="CDD" id="cd01949">
    <property type="entry name" value="GGDEF"/>
    <property type="match status" value="1"/>
</dbReference>
<evidence type="ECO:0000256" key="1">
    <source>
        <dbReference type="ARBA" id="ARBA00012528"/>
    </source>
</evidence>
<dbReference type="PROSITE" id="PS50887">
    <property type="entry name" value="GGDEF"/>
    <property type="match status" value="1"/>
</dbReference>
<evidence type="ECO:0000256" key="2">
    <source>
        <dbReference type="ARBA" id="ARBA00034247"/>
    </source>
</evidence>
<dbReference type="EC" id="2.7.7.65" evidence="1"/>
<reference evidence="5 6" key="1">
    <citation type="submission" date="2018-12" db="EMBL/GenBank/DDBJ databases">
        <title>The whole draft genome of Aquabacterium sp. SJQ9.</title>
        <authorList>
            <person name="Sun L."/>
            <person name="Gao X."/>
            <person name="Chen W."/>
            <person name="Huang K."/>
        </authorList>
    </citation>
    <scope>NUCLEOTIDE SEQUENCE [LARGE SCALE GENOMIC DNA]</scope>
    <source>
        <strain evidence="5 6">SJQ9</strain>
    </source>
</reference>
<organism evidence="5 6">
    <name type="scientific">Aquabacterium soli</name>
    <dbReference type="NCBI Taxonomy" id="2493092"/>
    <lineage>
        <taxon>Bacteria</taxon>
        <taxon>Pseudomonadati</taxon>
        <taxon>Pseudomonadota</taxon>
        <taxon>Betaproteobacteria</taxon>
        <taxon>Burkholderiales</taxon>
        <taxon>Aquabacterium</taxon>
    </lineage>
</organism>
<dbReference type="EMBL" id="RSED01000002">
    <property type="protein sequence ID" value="RRS05840.1"/>
    <property type="molecule type" value="Genomic_DNA"/>
</dbReference>
<feature type="transmembrane region" description="Helical" evidence="3">
    <location>
        <begin position="166"/>
        <end position="186"/>
    </location>
</feature>
<keyword evidence="3" id="KW-0812">Transmembrane</keyword>
<dbReference type="PANTHER" id="PTHR45138:SF9">
    <property type="entry name" value="DIGUANYLATE CYCLASE DGCM-RELATED"/>
    <property type="match status" value="1"/>
</dbReference>
<dbReference type="InterPro" id="IPR000160">
    <property type="entry name" value="GGDEF_dom"/>
</dbReference>
<protein>
    <recommendedName>
        <fullName evidence="1">diguanylate cyclase</fullName>
        <ecNumber evidence="1">2.7.7.65</ecNumber>
    </recommendedName>
</protein>
<dbReference type="PANTHER" id="PTHR45138">
    <property type="entry name" value="REGULATORY COMPONENTS OF SENSORY TRANSDUCTION SYSTEM"/>
    <property type="match status" value="1"/>
</dbReference>
<feature type="transmembrane region" description="Helical" evidence="3">
    <location>
        <begin position="83"/>
        <end position="103"/>
    </location>
</feature>
<name>A0A3R8YQR2_9BURK</name>
<keyword evidence="3" id="KW-0472">Membrane</keyword>
<feature type="domain" description="GGDEF" evidence="4">
    <location>
        <begin position="238"/>
        <end position="368"/>
    </location>
</feature>
<accession>A0A3R8YQR2</accession>
<gene>
    <name evidence="5" type="ORF">EIP75_02975</name>
</gene>
<dbReference type="AlphaFoldDB" id="A0A3R8YQR2"/>
<dbReference type="SUPFAM" id="SSF55073">
    <property type="entry name" value="Nucleotide cyclase"/>
    <property type="match status" value="1"/>
</dbReference>
<dbReference type="Proteomes" id="UP000269265">
    <property type="component" value="Unassembled WGS sequence"/>
</dbReference>
<dbReference type="SMART" id="SM00267">
    <property type="entry name" value="GGDEF"/>
    <property type="match status" value="1"/>
</dbReference>
<dbReference type="InterPro" id="IPR043128">
    <property type="entry name" value="Rev_trsase/Diguanyl_cyclase"/>
</dbReference>
<dbReference type="FunFam" id="3.30.70.270:FF:000001">
    <property type="entry name" value="Diguanylate cyclase domain protein"/>
    <property type="match status" value="1"/>
</dbReference>
<sequence>MPPRFPSCKKLLLGQAPDMRRPLALMLLGQLIYLANAVLLQWGIELNLFRAGVVWTTPWMVVGPIMFYALARSGWSARLKDPSMVMAQSLYSALLTVLVYAFAHQEVRGFILCILPLIIMFGQFNLNGPQFAMFTGCTMAVLSTAMLVLSRYDEAPRGLSADLLELVYVALILGTSTSMALIGSNIRRKLVSSRMELAEALARVHALATTDELTGLANRRHMQDLLAEEAKRRRRLGQPLCIAVLDLDHFKRINDDHGHQGGDEALRHFARTAREALREIDVLARWGGEEFLLMMPATTAEQALTGLERLRQRLAEVPSPDALPGVRITCSAGVALHEAPATIEQTIDRADQALYRAKAEGRDRTSLA</sequence>
<evidence type="ECO:0000313" key="6">
    <source>
        <dbReference type="Proteomes" id="UP000269265"/>
    </source>
</evidence>
<keyword evidence="3" id="KW-1133">Transmembrane helix</keyword>
<dbReference type="NCBIfam" id="TIGR00254">
    <property type="entry name" value="GGDEF"/>
    <property type="match status" value="1"/>
</dbReference>
<feature type="transmembrane region" description="Helical" evidence="3">
    <location>
        <begin position="48"/>
        <end position="71"/>
    </location>
</feature>
<proteinExistence type="predicted"/>
<comment type="catalytic activity">
    <reaction evidence="2">
        <text>2 GTP = 3',3'-c-di-GMP + 2 diphosphate</text>
        <dbReference type="Rhea" id="RHEA:24898"/>
        <dbReference type="ChEBI" id="CHEBI:33019"/>
        <dbReference type="ChEBI" id="CHEBI:37565"/>
        <dbReference type="ChEBI" id="CHEBI:58805"/>
        <dbReference type="EC" id="2.7.7.65"/>
    </reaction>
</comment>
<feature type="transmembrane region" description="Helical" evidence="3">
    <location>
        <begin position="131"/>
        <end position="150"/>
    </location>
</feature>
<feature type="transmembrane region" description="Helical" evidence="3">
    <location>
        <begin position="21"/>
        <end position="42"/>
    </location>
</feature>
<keyword evidence="6" id="KW-1185">Reference proteome</keyword>